<evidence type="ECO:0000256" key="3">
    <source>
        <dbReference type="ARBA" id="ARBA00022989"/>
    </source>
</evidence>
<dbReference type="PANTHER" id="PTHR23502">
    <property type="entry name" value="MAJOR FACILITATOR SUPERFAMILY"/>
    <property type="match status" value="1"/>
</dbReference>
<feature type="region of interest" description="Disordered" evidence="5">
    <location>
        <begin position="1"/>
        <end position="41"/>
    </location>
</feature>
<accession>A0A9X0B680</accession>
<dbReference type="InterPro" id="IPR020846">
    <property type="entry name" value="MFS_dom"/>
</dbReference>
<evidence type="ECO:0000313" key="9">
    <source>
        <dbReference type="Proteomes" id="UP001147782"/>
    </source>
</evidence>
<evidence type="ECO:0000313" key="8">
    <source>
        <dbReference type="EMBL" id="KAJ5389658.1"/>
    </source>
</evidence>
<keyword evidence="3 6" id="KW-1133">Transmembrane helix</keyword>
<proteinExistence type="predicted"/>
<dbReference type="SUPFAM" id="SSF103473">
    <property type="entry name" value="MFS general substrate transporter"/>
    <property type="match status" value="1"/>
</dbReference>
<feature type="transmembrane region" description="Helical" evidence="6">
    <location>
        <begin position="477"/>
        <end position="498"/>
    </location>
</feature>
<dbReference type="PROSITE" id="PS50850">
    <property type="entry name" value="MFS"/>
    <property type="match status" value="1"/>
</dbReference>
<feature type="transmembrane region" description="Helical" evidence="6">
    <location>
        <begin position="336"/>
        <end position="356"/>
    </location>
</feature>
<feature type="transmembrane region" description="Helical" evidence="6">
    <location>
        <begin position="190"/>
        <end position="209"/>
    </location>
</feature>
<dbReference type="Proteomes" id="UP001147782">
    <property type="component" value="Unassembled WGS sequence"/>
</dbReference>
<feature type="transmembrane region" description="Helical" evidence="6">
    <location>
        <begin position="164"/>
        <end position="183"/>
    </location>
</feature>
<comment type="subcellular location">
    <subcellularLocation>
        <location evidence="1">Membrane</location>
        <topology evidence="1">Multi-pass membrane protein</topology>
    </subcellularLocation>
</comment>
<feature type="domain" description="Major facilitator superfamily (MFS) profile" evidence="7">
    <location>
        <begin position="68"/>
        <end position="504"/>
    </location>
</feature>
<evidence type="ECO:0000256" key="1">
    <source>
        <dbReference type="ARBA" id="ARBA00004141"/>
    </source>
</evidence>
<comment type="caution">
    <text evidence="8">The sequence shown here is derived from an EMBL/GenBank/DDBJ whole genome shotgun (WGS) entry which is preliminary data.</text>
</comment>
<dbReference type="GO" id="GO:0022857">
    <property type="term" value="F:transmembrane transporter activity"/>
    <property type="evidence" value="ECO:0007669"/>
    <property type="project" value="InterPro"/>
</dbReference>
<dbReference type="GO" id="GO:0005886">
    <property type="term" value="C:plasma membrane"/>
    <property type="evidence" value="ECO:0007669"/>
    <property type="project" value="TreeGrafter"/>
</dbReference>
<dbReference type="InterPro" id="IPR036259">
    <property type="entry name" value="MFS_trans_sf"/>
</dbReference>
<name>A0A9X0B680_9EURO</name>
<keyword evidence="9" id="KW-1185">Reference proteome</keyword>
<dbReference type="Gene3D" id="1.20.1250.20">
    <property type="entry name" value="MFS general substrate transporter like domains"/>
    <property type="match status" value="1"/>
</dbReference>
<feature type="transmembrane region" description="Helical" evidence="6">
    <location>
        <begin position="297"/>
        <end position="316"/>
    </location>
</feature>
<dbReference type="OrthoDB" id="5376138at2759"/>
<protein>
    <submittedName>
        <fullName evidence="8">Sugar transporter</fullName>
    </submittedName>
</protein>
<keyword evidence="8" id="KW-0813">Transport</keyword>
<reference evidence="8" key="1">
    <citation type="submission" date="2022-11" db="EMBL/GenBank/DDBJ databases">
        <authorList>
            <person name="Petersen C."/>
        </authorList>
    </citation>
    <scope>NUCLEOTIDE SEQUENCE</scope>
    <source>
        <strain evidence="8">IBT 29864</strain>
    </source>
</reference>
<keyword evidence="2 6" id="KW-0812">Transmembrane</keyword>
<keyword evidence="4 6" id="KW-0472">Membrane</keyword>
<dbReference type="FunFam" id="1.20.1250.20:FF:000088">
    <property type="entry name" value="MFS multidrug transporter, putative"/>
    <property type="match status" value="1"/>
</dbReference>
<evidence type="ECO:0000256" key="4">
    <source>
        <dbReference type="ARBA" id="ARBA00023136"/>
    </source>
</evidence>
<dbReference type="EMBL" id="JAPZBS010000001">
    <property type="protein sequence ID" value="KAJ5389658.1"/>
    <property type="molecule type" value="Genomic_DNA"/>
</dbReference>
<dbReference type="InterPro" id="IPR011701">
    <property type="entry name" value="MFS"/>
</dbReference>
<feature type="compositionally biased region" description="Polar residues" evidence="5">
    <location>
        <begin position="14"/>
        <end position="32"/>
    </location>
</feature>
<feature type="transmembrane region" description="Helical" evidence="6">
    <location>
        <begin position="221"/>
        <end position="241"/>
    </location>
</feature>
<gene>
    <name evidence="8" type="ORF">N7496_000726</name>
</gene>
<organism evidence="8 9">
    <name type="scientific">Penicillium cataractarum</name>
    <dbReference type="NCBI Taxonomy" id="2100454"/>
    <lineage>
        <taxon>Eukaryota</taxon>
        <taxon>Fungi</taxon>
        <taxon>Dikarya</taxon>
        <taxon>Ascomycota</taxon>
        <taxon>Pezizomycotina</taxon>
        <taxon>Eurotiomycetes</taxon>
        <taxon>Eurotiomycetidae</taxon>
        <taxon>Eurotiales</taxon>
        <taxon>Aspergillaceae</taxon>
        <taxon>Penicillium</taxon>
    </lineage>
</organism>
<dbReference type="AlphaFoldDB" id="A0A9X0B680"/>
<evidence type="ECO:0000256" key="2">
    <source>
        <dbReference type="ARBA" id="ARBA00022692"/>
    </source>
</evidence>
<feature type="transmembrane region" description="Helical" evidence="6">
    <location>
        <begin position="436"/>
        <end position="457"/>
    </location>
</feature>
<dbReference type="Pfam" id="PF07690">
    <property type="entry name" value="MFS_1"/>
    <property type="match status" value="1"/>
</dbReference>
<dbReference type="RefSeq" id="XP_056560386.1">
    <property type="nucleotide sequence ID" value="XM_056693657.1"/>
</dbReference>
<evidence type="ECO:0000256" key="5">
    <source>
        <dbReference type="SAM" id="MobiDB-lite"/>
    </source>
</evidence>
<dbReference type="PANTHER" id="PTHR23502:SF3">
    <property type="entry name" value="MAJOR FACILITATOR SUPERFAMILY (MFS) PROFILE DOMAIN-CONTAINING PROTEIN-RELATED"/>
    <property type="match status" value="1"/>
</dbReference>
<keyword evidence="8" id="KW-0762">Sugar transport</keyword>
<sequence length="532" mass="59516">MTELAPSLGHSPDRSPSASGTESYPSSGVLSTDTEKEIIPSTEKRELKEDDCYDKLGYCWPKWKKWSYLVAVAFVQVSMNFNTSVYPNAVKPLSAAFGIGEQEARTGQMIYLVTYSIGCELWAPWSEEFGRWPILQLSMFLINIWQIPAALAPNWGTIVVARGLGGISTAGGSVTLGLIADIYERETQQFPLAFIVLSSCIGTSIGGVIGGPIERYLGWQWFFWIQLIFGAVTQAIIFFMPESRSTILIDREAKRRRETGEDPNVYGPNELKNPRVSLKEAGMIWIRPFHMLLREPIVLCLSLLSGFSDALIFTFLESFSIVYEQGWGFGILAQAWAVIPINLAYVLAYFSYFPWFMRDGAIREAKGDDALPPERRLKWLLFLAPFEPIGLFGFAWTSLGQKYGVHWIGSMIFSTMVGIANYAIYLSSVDYMIASYGVYSASACGGNAFARDLLAGISAMYATPMYTNIGDKWHVEYASTILACLSCLVVAPIYVFYWKGPQIREQSKFARSLQAKRKENHGRRVSQTKAEP</sequence>
<feature type="transmembrane region" description="Helical" evidence="6">
    <location>
        <begin position="405"/>
        <end position="424"/>
    </location>
</feature>
<reference evidence="8" key="2">
    <citation type="journal article" date="2023" name="IMA Fungus">
        <title>Comparative genomic study of the Penicillium genus elucidates a diverse pangenome and 15 lateral gene transfer events.</title>
        <authorList>
            <person name="Petersen C."/>
            <person name="Sorensen T."/>
            <person name="Nielsen M.R."/>
            <person name="Sondergaard T.E."/>
            <person name="Sorensen J.L."/>
            <person name="Fitzpatrick D.A."/>
            <person name="Frisvad J.C."/>
            <person name="Nielsen K.L."/>
        </authorList>
    </citation>
    <scope>NUCLEOTIDE SEQUENCE</scope>
    <source>
        <strain evidence="8">IBT 29864</strain>
    </source>
</reference>
<dbReference type="GeneID" id="81432834"/>
<evidence type="ECO:0000259" key="7">
    <source>
        <dbReference type="PROSITE" id="PS50850"/>
    </source>
</evidence>
<evidence type="ECO:0000256" key="6">
    <source>
        <dbReference type="SAM" id="Phobius"/>
    </source>
</evidence>
<feature type="transmembrane region" description="Helical" evidence="6">
    <location>
        <begin position="377"/>
        <end position="399"/>
    </location>
</feature>